<evidence type="ECO:0000256" key="4">
    <source>
        <dbReference type="ARBA" id="ARBA00022989"/>
    </source>
</evidence>
<evidence type="ECO:0000256" key="1">
    <source>
        <dbReference type="ARBA" id="ARBA00004141"/>
    </source>
</evidence>
<keyword evidence="4 7" id="KW-1133">Transmembrane helix</keyword>
<proteinExistence type="inferred from homology"/>
<evidence type="ECO:0000313" key="8">
    <source>
        <dbReference type="EMBL" id="NHC13720.1"/>
    </source>
</evidence>
<feature type="transmembrane region" description="Helical" evidence="7">
    <location>
        <begin position="271"/>
        <end position="290"/>
    </location>
</feature>
<feature type="transmembrane region" description="Helical" evidence="7">
    <location>
        <begin position="302"/>
        <end position="331"/>
    </location>
</feature>
<feature type="region of interest" description="Disordered" evidence="6">
    <location>
        <begin position="358"/>
        <end position="399"/>
    </location>
</feature>
<feature type="transmembrane region" description="Helical" evidence="7">
    <location>
        <begin position="155"/>
        <end position="176"/>
    </location>
</feature>
<feature type="transmembrane region" description="Helical" evidence="7">
    <location>
        <begin position="12"/>
        <end position="33"/>
    </location>
</feature>
<comment type="similarity">
    <text evidence="2">Belongs to the autoinducer-2 exporter (AI-2E) (TC 2.A.86) family.</text>
</comment>
<dbReference type="InterPro" id="IPR002549">
    <property type="entry name" value="AI-2E-like"/>
</dbReference>
<dbReference type="Pfam" id="PF01594">
    <property type="entry name" value="AI-2E_transport"/>
    <property type="match status" value="1"/>
</dbReference>
<keyword evidence="3 7" id="KW-0812">Transmembrane</keyword>
<feature type="compositionally biased region" description="Polar residues" evidence="6">
    <location>
        <begin position="390"/>
        <end position="399"/>
    </location>
</feature>
<name>A0ABX0GT76_9ACTN</name>
<evidence type="ECO:0000256" key="6">
    <source>
        <dbReference type="SAM" id="MobiDB-lite"/>
    </source>
</evidence>
<evidence type="ECO:0000256" key="2">
    <source>
        <dbReference type="ARBA" id="ARBA00009773"/>
    </source>
</evidence>
<feature type="transmembrane region" description="Helical" evidence="7">
    <location>
        <begin position="240"/>
        <end position="264"/>
    </location>
</feature>
<evidence type="ECO:0000256" key="5">
    <source>
        <dbReference type="ARBA" id="ARBA00023136"/>
    </source>
</evidence>
<protein>
    <submittedName>
        <fullName evidence="8">AI-2E family transporter</fullName>
    </submittedName>
</protein>
<organism evidence="8 9">
    <name type="scientific">Motilibacter deserti</name>
    <dbReference type="NCBI Taxonomy" id="2714956"/>
    <lineage>
        <taxon>Bacteria</taxon>
        <taxon>Bacillati</taxon>
        <taxon>Actinomycetota</taxon>
        <taxon>Actinomycetes</taxon>
        <taxon>Motilibacterales</taxon>
        <taxon>Motilibacteraceae</taxon>
        <taxon>Motilibacter</taxon>
    </lineage>
</organism>
<accession>A0ABX0GT76</accession>
<evidence type="ECO:0000256" key="3">
    <source>
        <dbReference type="ARBA" id="ARBA00022692"/>
    </source>
</evidence>
<keyword evidence="9" id="KW-1185">Reference proteome</keyword>
<dbReference type="RefSeq" id="WP_166280409.1">
    <property type="nucleotide sequence ID" value="NZ_JAANNP010000002.1"/>
</dbReference>
<keyword evidence="5 7" id="KW-0472">Membrane</keyword>
<sequence>MNSNSRIRLQLDLPAAVRVVAAGLATLALLLALDRARHVVAWTLTAAAVAFLLDGPVRALTRVMRRGVAVGLVTLVTLAALAGVAYEVGNTLVRQYQRLQDAVPRATSDLLTDWGVRDREQRDELVERVRRLVDEAPTRLLGAPREVAEGTLSRLAIFAVVATLAVFMLGGGARALHRLARLVATASGDRLSTVQAGRGLVRGAAAARGAVLHAGVAGLVVATLGALVDLPGAQPVGLWVAMWRLLPFLGLVMAYVPSFALLWLTVARDQALLVAGGVLVVEAGLAWAMHRRARRERPPTRLVAALALLGGFEMYGVVGAVVCFVLGHVVAGVVNELARGRQEGPGLAPAGVAEAGVGEDEAAADAMPPDEAERDGSAPDEAAAGPVRRVTTTSSRGEP</sequence>
<dbReference type="Proteomes" id="UP000800981">
    <property type="component" value="Unassembled WGS sequence"/>
</dbReference>
<evidence type="ECO:0000313" key="9">
    <source>
        <dbReference type="Proteomes" id="UP000800981"/>
    </source>
</evidence>
<feature type="transmembrane region" description="Helical" evidence="7">
    <location>
        <begin position="210"/>
        <end position="228"/>
    </location>
</feature>
<dbReference type="EMBL" id="JAANNP010000002">
    <property type="protein sequence ID" value="NHC13720.1"/>
    <property type="molecule type" value="Genomic_DNA"/>
</dbReference>
<feature type="transmembrane region" description="Helical" evidence="7">
    <location>
        <begin position="67"/>
        <end position="86"/>
    </location>
</feature>
<gene>
    <name evidence="8" type="ORF">G9H71_07995</name>
</gene>
<feature type="compositionally biased region" description="Acidic residues" evidence="6">
    <location>
        <begin position="358"/>
        <end position="373"/>
    </location>
</feature>
<comment type="subcellular location">
    <subcellularLocation>
        <location evidence="1">Membrane</location>
        <topology evidence="1">Multi-pass membrane protein</topology>
    </subcellularLocation>
</comment>
<comment type="caution">
    <text evidence="8">The sequence shown here is derived from an EMBL/GenBank/DDBJ whole genome shotgun (WGS) entry which is preliminary data.</text>
</comment>
<feature type="transmembrane region" description="Helical" evidence="7">
    <location>
        <begin position="39"/>
        <end position="55"/>
    </location>
</feature>
<reference evidence="8 9" key="1">
    <citation type="submission" date="2020-03" db="EMBL/GenBank/DDBJ databases">
        <title>Two novel Motilibacter sp.</title>
        <authorList>
            <person name="Liu S."/>
        </authorList>
    </citation>
    <scope>NUCLEOTIDE SEQUENCE [LARGE SCALE GENOMIC DNA]</scope>
    <source>
        <strain evidence="8 9">E257</strain>
    </source>
</reference>
<evidence type="ECO:0000256" key="7">
    <source>
        <dbReference type="SAM" id="Phobius"/>
    </source>
</evidence>